<feature type="transmembrane region" description="Helical" evidence="1">
    <location>
        <begin position="110"/>
        <end position="128"/>
    </location>
</feature>
<dbReference type="Proteomes" id="UP001152173">
    <property type="component" value="Unassembled WGS sequence"/>
</dbReference>
<accession>A0A9X3RF25</accession>
<dbReference type="RefSeq" id="WP_269927291.1">
    <property type="nucleotide sequence ID" value="NZ_JAMKBJ010000014.1"/>
</dbReference>
<keyword evidence="3" id="KW-1185">Reference proteome</keyword>
<keyword evidence="1" id="KW-1133">Transmembrane helix</keyword>
<comment type="caution">
    <text evidence="2">The sequence shown here is derived from an EMBL/GenBank/DDBJ whole genome shotgun (WGS) entry which is preliminary data.</text>
</comment>
<proteinExistence type="predicted"/>
<protein>
    <submittedName>
        <fullName evidence="2">Uncharacterized protein</fullName>
    </submittedName>
</protein>
<feature type="transmembrane region" description="Helical" evidence="1">
    <location>
        <begin position="49"/>
        <end position="68"/>
    </location>
</feature>
<keyword evidence="1" id="KW-0812">Transmembrane</keyword>
<reference evidence="2" key="1">
    <citation type="submission" date="2022-05" db="EMBL/GenBank/DDBJ databases">
        <authorList>
            <person name="Colautti A."/>
            <person name="Iacumin L."/>
        </authorList>
    </citation>
    <scope>NUCLEOTIDE SEQUENCE</scope>
    <source>
        <strain evidence="2">SK 55</strain>
    </source>
</reference>
<name>A0A9X3RF25_9BACL</name>
<keyword evidence="1" id="KW-0472">Membrane</keyword>
<gene>
    <name evidence="2" type="ORF">M9R32_13555</name>
</gene>
<feature type="transmembrane region" description="Helical" evidence="1">
    <location>
        <begin position="6"/>
        <end position="29"/>
    </location>
</feature>
<evidence type="ECO:0000313" key="2">
    <source>
        <dbReference type="EMBL" id="MCZ8538217.1"/>
    </source>
</evidence>
<sequence length="129" mass="14448">MEMGFVYISSIVVAIIFLSISVFQVFLSLGYPLGEYAMGGLYKVLPKKLRIVSIINAIILLFMGFVFLQHTDVLNGLNFLPTNILVWAITIFLGLNTITNLISKSKKERFVMTPLSSIAFFLCLFITLS</sequence>
<evidence type="ECO:0000256" key="1">
    <source>
        <dbReference type="SAM" id="Phobius"/>
    </source>
</evidence>
<feature type="transmembrane region" description="Helical" evidence="1">
    <location>
        <begin position="80"/>
        <end position="98"/>
    </location>
</feature>
<dbReference type="AlphaFoldDB" id="A0A9X3RF25"/>
<organism evidence="2 3">
    <name type="scientific">Paenisporosarcina quisquiliarum</name>
    <dbReference type="NCBI Taxonomy" id="365346"/>
    <lineage>
        <taxon>Bacteria</taxon>
        <taxon>Bacillati</taxon>
        <taxon>Bacillota</taxon>
        <taxon>Bacilli</taxon>
        <taxon>Bacillales</taxon>
        <taxon>Caryophanaceae</taxon>
        <taxon>Paenisporosarcina</taxon>
    </lineage>
</organism>
<dbReference type="EMBL" id="JAMKBJ010000014">
    <property type="protein sequence ID" value="MCZ8538217.1"/>
    <property type="molecule type" value="Genomic_DNA"/>
</dbReference>
<evidence type="ECO:0000313" key="3">
    <source>
        <dbReference type="Proteomes" id="UP001152173"/>
    </source>
</evidence>